<feature type="repeat" description="ANK" evidence="3">
    <location>
        <begin position="189"/>
        <end position="221"/>
    </location>
</feature>
<dbReference type="PANTHER" id="PTHR24198">
    <property type="entry name" value="ANKYRIN REPEAT AND PROTEIN KINASE DOMAIN-CONTAINING PROTEIN"/>
    <property type="match status" value="1"/>
</dbReference>
<dbReference type="Gene3D" id="1.25.40.20">
    <property type="entry name" value="Ankyrin repeat-containing domain"/>
    <property type="match status" value="3"/>
</dbReference>
<evidence type="ECO:0000256" key="1">
    <source>
        <dbReference type="ARBA" id="ARBA00022737"/>
    </source>
</evidence>
<sequence>MRSEPEETLPVSIAAAAGDSRAVTALLEADQGIEHPSGYIIDMALLYASGHGHAALVKALLEKGAKVVPRRPFPSAPGGGVWKARFEAHLAASTTTALHLAVKNKQREVVRVLLRRQQTFALGGTWRIGKNAGKGGLWMAALQTAVADNDLDMAQVLIKGGVHVQYGYRCDNCAHLAELGGCSACVDVAGRTALHLAAQLGYTEMVQLLLRYGANRSFKSQWRWPPLHVAAEGGHDQVVWMLLKHGSRVDELDKDGFSALYVAARSGQAKVFQVLRAQEPDAKEAARRLLKEMATTMEEPVLKKSDALNILLPDLFTLAYDEVKDLFFSAISNRNALLFSALLRHPAIIQSIGFMPRSYEFRLITSSGDGDLVEALIENWPWRAEAKLAAPPGVFYAGGSGSIRAVEAFLNWQGKGQDRDLYLLCGLLGAVDRSKYATTEFLVKSRAPISPLDVESLSFLRKELGIFYLNPLHVAVAGSSYRICEMLVNNGADVNQRHIRGTTKAGSLDASGTVTPLHLAVESNRVSVSNLLLRHGARTEGTDVDGRTALHIAAHRDAKGIVEILVQHGAETEARDARGMTPLHVAGAALSRGAYAELIRLGADISARDGSGLCAAELQDLARRRITRDM</sequence>
<dbReference type="RefSeq" id="XP_070896663.1">
    <property type="nucleotide sequence ID" value="XM_071040894.1"/>
</dbReference>
<feature type="repeat" description="ANK" evidence="3">
    <location>
        <begin position="470"/>
        <end position="499"/>
    </location>
</feature>
<dbReference type="Proteomes" id="UP001610444">
    <property type="component" value="Unassembled WGS sequence"/>
</dbReference>
<protein>
    <submittedName>
        <fullName evidence="4">Ankyrin repeat-containing domain protein</fullName>
    </submittedName>
</protein>
<feature type="repeat" description="ANK" evidence="3">
    <location>
        <begin position="545"/>
        <end position="577"/>
    </location>
</feature>
<dbReference type="Pfam" id="PF12796">
    <property type="entry name" value="Ank_2"/>
    <property type="match status" value="3"/>
</dbReference>
<feature type="repeat" description="ANK" evidence="3">
    <location>
        <begin position="226"/>
        <end position="254"/>
    </location>
</feature>
<evidence type="ECO:0000256" key="2">
    <source>
        <dbReference type="ARBA" id="ARBA00023043"/>
    </source>
</evidence>
<keyword evidence="1" id="KW-0677">Repeat</keyword>
<keyword evidence="2 3" id="KW-0040">ANK repeat</keyword>
<name>A0ABR4JZN2_9EURO</name>
<feature type="repeat" description="ANK" evidence="3">
    <location>
        <begin position="512"/>
        <end position="544"/>
    </location>
</feature>
<dbReference type="Pfam" id="PF00023">
    <property type="entry name" value="Ank"/>
    <property type="match status" value="1"/>
</dbReference>
<dbReference type="SUPFAM" id="SSF48403">
    <property type="entry name" value="Ankyrin repeat"/>
    <property type="match status" value="3"/>
</dbReference>
<dbReference type="InterPro" id="IPR002110">
    <property type="entry name" value="Ankyrin_rpt"/>
</dbReference>
<proteinExistence type="predicted"/>
<organism evidence="4 5">
    <name type="scientific">Aspergillus pseudodeflectus</name>
    <dbReference type="NCBI Taxonomy" id="176178"/>
    <lineage>
        <taxon>Eukaryota</taxon>
        <taxon>Fungi</taxon>
        <taxon>Dikarya</taxon>
        <taxon>Ascomycota</taxon>
        <taxon>Pezizomycotina</taxon>
        <taxon>Eurotiomycetes</taxon>
        <taxon>Eurotiomycetidae</taxon>
        <taxon>Eurotiales</taxon>
        <taxon>Aspergillaceae</taxon>
        <taxon>Aspergillus</taxon>
        <taxon>Aspergillus subgen. Nidulantes</taxon>
    </lineage>
</organism>
<dbReference type="EMBL" id="JBFXLR010000036">
    <property type="protein sequence ID" value="KAL2845529.1"/>
    <property type="molecule type" value="Genomic_DNA"/>
</dbReference>
<comment type="caution">
    <text evidence="4">The sequence shown here is derived from an EMBL/GenBank/DDBJ whole genome shotgun (WGS) entry which is preliminary data.</text>
</comment>
<dbReference type="PANTHER" id="PTHR24198:SF165">
    <property type="entry name" value="ANKYRIN REPEAT-CONTAINING PROTEIN-RELATED"/>
    <property type="match status" value="1"/>
</dbReference>
<feature type="repeat" description="ANK" evidence="3">
    <location>
        <begin position="578"/>
        <end position="610"/>
    </location>
</feature>
<dbReference type="PROSITE" id="PS50088">
    <property type="entry name" value="ANK_REPEAT"/>
    <property type="match status" value="6"/>
</dbReference>
<dbReference type="InterPro" id="IPR036770">
    <property type="entry name" value="Ankyrin_rpt-contain_sf"/>
</dbReference>
<evidence type="ECO:0000313" key="5">
    <source>
        <dbReference type="Proteomes" id="UP001610444"/>
    </source>
</evidence>
<dbReference type="GeneID" id="98156058"/>
<keyword evidence="5" id="KW-1185">Reference proteome</keyword>
<dbReference type="SMART" id="SM00248">
    <property type="entry name" value="ANK"/>
    <property type="match status" value="10"/>
</dbReference>
<dbReference type="PRINTS" id="PR01415">
    <property type="entry name" value="ANKYRIN"/>
</dbReference>
<dbReference type="PROSITE" id="PS50297">
    <property type="entry name" value="ANK_REP_REGION"/>
    <property type="match status" value="6"/>
</dbReference>
<reference evidence="4 5" key="1">
    <citation type="submission" date="2024-07" db="EMBL/GenBank/DDBJ databases">
        <title>Section-level genome sequencing and comparative genomics of Aspergillus sections Usti and Cavernicolus.</title>
        <authorList>
            <consortium name="Lawrence Berkeley National Laboratory"/>
            <person name="Nybo J.L."/>
            <person name="Vesth T.C."/>
            <person name="Theobald S."/>
            <person name="Frisvad J.C."/>
            <person name="Larsen T.O."/>
            <person name="Kjaerboelling I."/>
            <person name="Rothschild-Mancinelli K."/>
            <person name="Lyhne E.K."/>
            <person name="Kogle M.E."/>
            <person name="Barry K."/>
            <person name="Clum A."/>
            <person name="Na H."/>
            <person name="Ledsgaard L."/>
            <person name="Lin J."/>
            <person name="Lipzen A."/>
            <person name="Kuo A."/>
            <person name="Riley R."/>
            <person name="Mondo S."/>
            <person name="LaButti K."/>
            <person name="Haridas S."/>
            <person name="Pangalinan J."/>
            <person name="Salamov A.A."/>
            <person name="Simmons B.A."/>
            <person name="Magnuson J.K."/>
            <person name="Chen J."/>
            <person name="Drula E."/>
            <person name="Henrissat B."/>
            <person name="Wiebenga A."/>
            <person name="Lubbers R.J."/>
            <person name="Gomes A.C."/>
            <person name="Macurrencykelacurrency M.R."/>
            <person name="Stajich J."/>
            <person name="Grigoriev I.V."/>
            <person name="Mortensen U.H."/>
            <person name="De vries R.P."/>
            <person name="Baker S.E."/>
            <person name="Andersen M.R."/>
        </authorList>
    </citation>
    <scope>NUCLEOTIDE SEQUENCE [LARGE SCALE GENOMIC DNA]</scope>
    <source>
        <strain evidence="4 5">CBS 756.74</strain>
    </source>
</reference>
<accession>A0ABR4JZN2</accession>
<evidence type="ECO:0000256" key="3">
    <source>
        <dbReference type="PROSITE-ProRule" id="PRU00023"/>
    </source>
</evidence>
<evidence type="ECO:0000313" key="4">
    <source>
        <dbReference type="EMBL" id="KAL2845529.1"/>
    </source>
</evidence>
<gene>
    <name evidence="4" type="ORF">BJX68DRAFT_241818</name>
</gene>